<keyword evidence="1" id="KW-0813">Transport</keyword>
<dbReference type="PANTHER" id="PTHR43776">
    <property type="entry name" value="TRANSPORT ATP-BINDING PROTEIN"/>
    <property type="match status" value="1"/>
</dbReference>
<evidence type="ECO:0000259" key="4">
    <source>
        <dbReference type="Pfam" id="PF00005"/>
    </source>
</evidence>
<dbReference type="InterPro" id="IPR050319">
    <property type="entry name" value="ABC_transp_ATP-bind"/>
</dbReference>
<dbReference type="InterPro" id="IPR027417">
    <property type="entry name" value="P-loop_NTPase"/>
</dbReference>
<dbReference type="PATRIC" id="fig|997296.3.peg.1092"/>
<dbReference type="eggNOG" id="COG4608">
    <property type="taxonomic scope" value="Bacteria"/>
</dbReference>
<comment type="caution">
    <text evidence="5">The sequence shown here is derived from an EMBL/GenBank/DDBJ whole genome shotgun (WGS) entry which is preliminary data.</text>
</comment>
<dbReference type="GO" id="GO:0005524">
    <property type="term" value="F:ATP binding"/>
    <property type="evidence" value="ECO:0007669"/>
    <property type="project" value="UniProtKB-KW"/>
</dbReference>
<keyword evidence="6" id="KW-1185">Reference proteome</keyword>
<evidence type="ECO:0000256" key="2">
    <source>
        <dbReference type="ARBA" id="ARBA00022741"/>
    </source>
</evidence>
<gene>
    <name evidence="5" type="ORF">PB1_05040</name>
</gene>
<sequence>MSFSIKEGETFGLVGESGSGKSTLGRTILQLEKITSGDVLFKGQSLPKMKNSEMRKIRKNMQMIFQDPYGSIDPRWTVGAIIAEPIKVHQKSLTAKQIETEVKEILKKVGLNPEWYYRYPHEFSGGQRQKNWYCESNRCKSIFYSCG</sequence>
<dbReference type="EMBL" id="AFEU01000001">
    <property type="protein sequence ID" value="EIJ82268.1"/>
    <property type="molecule type" value="Genomic_DNA"/>
</dbReference>
<keyword evidence="2" id="KW-0547">Nucleotide-binding</keyword>
<reference evidence="5 6" key="1">
    <citation type="journal article" date="2012" name="Appl. Environ. Microbiol.">
        <title>Genome Sequence of Thermotolerant Bacillus methanolicus: Features and Regulation Related to Methylotrophy and Production of L-Lysine and L-Glutamate from Methanol.</title>
        <authorList>
            <person name="Heggeset T.M."/>
            <person name="Krog A."/>
            <person name="Balzer S."/>
            <person name="Wentzel A."/>
            <person name="Ellingsen T.E."/>
            <person name="Brautaset T."/>
        </authorList>
    </citation>
    <scope>NUCLEOTIDE SEQUENCE [LARGE SCALE GENOMIC DNA]</scope>
    <source>
        <strain evidence="5 6">PB1</strain>
    </source>
</reference>
<accession>I3E6Z7</accession>
<dbReference type="Proteomes" id="UP000010523">
    <property type="component" value="Unassembled WGS sequence"/>
</dbReference>
<evidence type="ECO:0000313" key="6">
    <source>
        <dbReference type="Proteomes" id="UP000010523"/>
    </source>
</evidence>
<organism evidence="5 6">
    <name type="scientific">Bacillus methanolicus PB1</name>
    <dbReference type="NCBI Taxonomy" id="997296"/>
    <lineage>
        <taxon>Bacteria</taxon>
        <taxon>Bacillati</taxon>
        <taxon>Bacillota</taxon>
        <taxon>Bacilli</taxon>
        <taxon>Bacillales</taxon>
        <taxon>Bacillaceae</taxon>
        <taxon>Bacillus</taxon>
    </lineage>
</organism>
<keyword evidence="3" id="KW-0067">ATP-binding</keyword>
<proteinExistence type="predicted"/>
<dbReference type="GO" id="GO:0016887">
    <property type="term" value="F:ATP hydrolysis activity"/>
    <property type="evidence" value="ECO:0007669"/>
    <property type="project" value="InterPro"/>
</dbReference>
<dbReference type="InterPro" id="IPR003439">
    <property type="entry name" value="ABC_transporter-like_ATP-bd"/>
</dbReference>
<dbReference type="AlphaFoldDB" id="I3E6Z7"/>
<dbReference type="Gene3D" id="3.40.50.300">
    <property type="entry name" value="P-loop containing nucleotide triphosphate hydrolases"/>
    <property type="match status" value="1"/>
</dbReference>
<protein>
    <submittedName>
        <fullName evidence="5">Oligopeptide/dipeptide ABC transporter, ATPase subunit</fullName>
    </submittedName>
</protein>
<feature type="domain" description="ABC transporter" evidence="4">
    <location>
        <begin position="1"/>
        <end position="130"/>
    </location>
</feature>
<dbReference type="SUPFAM" id="SSF52540">
    <property type="entry name" value="P-loop containing nucleoside triphosphate hydrolases"/>
    <property type="match status" value="1"/>
</dbReference>
<dbReference type="Pfam" id="PF00005">
    <property type="entry name" value="ABC_tran"/>
    <property type="match status" value="1"/>
</dbReference>
<dbReference type="STRING" id="997296.PB1_05040"/>
<name>I3E6Z7_BACMT</name>
<evidence type="ECO:0000256" key="1">
    <source>
        <dbReference type="ARBA" id="ARBA00022448"/>
    </source>
</evidence>
<evidence type="ECO:0000256" key="3">
    <source>
        <dbReference type="ARBA" id="ARBA00022840"/>
    </source>
</evidence>
<evidence type="ECO:0000313" key="5">
    <source>
        <dbReference type="EMBL" id="EIJ82268.1"/>
    </source>
</evidence>